<dbReference type="GO" id="GO:0005525">
    <property type="term" value="F:GTP binding"/>
    <property type="evidence" value="ECO:0007669"/>
    <property type="project" value="InterPro"/>
</dbReference>
<proteinExistence type="predicted"/>
<organism evidence="3 4">
    <name type="scientific">Paramuricea clavata</name>
    <name type="common">Red gorgonian</name>
    <name type="synonym">Violescent sea-whip</name>
    <dbReference type="NCBI Taxonomy" id="317549"/>
    <lineage>
        <taxon>Eukaryota</taxon>
        <taxon>Metazoa</taxon>
        <taxon>Cnidaria</taxon>
        <taxon>Anthozoa</taxon>
        <taxon>Octocorallia</taxon>
        <taxon>Malacalcyonacea</taxon>
        <taxon>Plexauridae</taxon>
        <taxon>Paramuricea</taxon>
    </lineage>
</organism>
<feature type="compositionally biased region" description="Polar residues" evidence="1">
    <location>
        <begin position="16"/>
        <end position="29"/>
    </location>
</feature>
<dbReference type="InterPro" id="IPR006073">
    <property type="entry name" value="GTP-bd"/>
</dbReference>
<dbReference type="Gene3D" id="3.40.50.300">
    <property type="entry name" value="P-loop containing nucleotide triphosphate hydrolases"/>
    <property type="match status" value="1"/>
</dbReference>
<evidence type="ECO:0000313" key="4">
    <source>
        <dbReference type="Proteomes" id="UP001152795"/>
    </source>
</evidence>
<dbReference type="SUPFAM" id="SSF52540">
    <property type="entry name" value="P-loop containing nucleoside triphosphate hydrolases"/>
    <property type="match status" value="1"/>
</dbReference>
<keyword evidence="4" id="KW-1185">Reference proteome</keyword>
<feature type="non-terminal residue" evidence="3">
    <location>
        <position position="364"/>
    </location>
</feature>
<reference evidence="3" key="1">
    <citation type="submission" date="2020-04" db="EMBL/GenBank/DDBJ databases">
        <authorList>
            <person name="Alioto T."/>
            <person name="Alioto T."/>
            <person name="Gomez Garrido J."/>
        </authorList>
    </citation>
    <scope>NUCLEOTIDE SEQUENCE</scope>
    <source>
        <strain evidence="3">A484AB</strain>
    </source>
</reference>
<dbReference type="OrthoDB" id="2913746at2759"/>
<dbReference type="EMBL" id="CACRXK020034892">
    <property type="protein sequence ID" value="CAB4044422.1"/>
    <property type="molecule type" value="Genomic_DNA"/>
</dbReference>
<feature type="domain" description="G" evidence="2">
    <location>
        <begin position="86"/>
        <end position="157"/>
    </location>
</feature>
<comment type="caution">
    <text evidence="3">The sequence shown here is derived from an EMBL/GenBank/DDBJ whole genome shotgun (WGS) entry which is preliminary data.</text>
</comment>
<gene>
    <name evidence="3" type="ORF">PACLA_8A066611</name>
</gene>
<feature type="non-terminal residue" evidence="3">
    <location>
        <position position="1"/>
    </location>
</feature>
<dbReference type="Proteomes" id="UP001152795">
    <property type="component" value="Unassembled WGS sequence"/>
</dbReference>
<dbReference type="InterPro" id="IPR027417">
    <property type="entry name" value="P-loop_NTPase"/>
</dbReference>
<evidence type="ECO:0000259" key="2">
    <source>
        <dbReference type="Pfam" id="PF01926"/>
    </source>
</evidence>
<dbReference type="AlphaFoldDB" id="A0A6S7LTU6"/>
<protein>
    <submittedName>
        <fullName evidence="3">GTP-binding A</fullName>
    </submittedName>
</protein>
<sequence length="364" mass="40125">PRRKVLHSEPSIDVNFGSTAHSTSPQKGSVTAKMKPLPRDKKALFQEASSLGLLGASPDLQEPRAKLIDFINSSRTIRRSINHVLILLFGESGVGKSATINHLFGTKDEIAKTSESQSETRSTQEFIIYSSEPRYEVKRLPLGVVDTPGLSDTDGSYQDGCNLLSIKQFFETHPKLSGYFPNLIFLIVKSTDNRIMGKNSELAKSLRCIKELNLVDPKNPNVVAILSHACGVPYKKVEKWSEKMETKKSAVKRIIFEALKVTAPVVLLENMYGEDDNDLDVSGDYTRLPNGVLQPKNLYDACAGVLKKNKDYLALITLNSVFAASTKLPPPELGQKNEAKNAESCTLNAKERAFVDSLEKTARG</sequence>
<evidence type="ECO:0000313" key="3">
    <source>
        <dbReference type="EMBL" id="CAB4044422.1"/>
    </source>
</evidence>
<dbReference type="Pfam" id="PF01926">
    <property type="entry name" value="MMR_HSR1"/>
    <property type="match status" value="1"/>
</dbReference>
<feature type="region of interest" description="Disordered" evidence="1">
    <location>
        <begin position="1"/>
        <end position="33"/>
    </location>
</feature>
<accession>A0A6S7LTU6</accession>
<name>A0A6S7LTU6_PARCT</name>
<evidence type="ECO:0000256" key="1">
    <source>
        <dbReference type="SAM" id="MobiDB-lite"/>
    </source>
</evidence>